<evidence type="ECO:0000313" key="2">
    <source>
        <dbReference type="EMBL" id="RQG90078.1"/>
    </source>
</evidence>
<feature type="compositionally biased region" description="Basic and acidic residues" evidence="1">
    <location>
        <begin position="80"/>
        <end position="94"/>
    </location>
</feature>
<dbReference type="AlphaFoldDB" id="A0A3N6LM73"/>
<evidence type="ECO:0008006" key="4">
    <source>
        <dbReference type="Google" id="ProtNLM"/>
    </source>
</evidence>
<reference evidence="2 3" key="1">
    <citation type="submission" date="2018-10" db="EMBL/GenBank/DDBJ databases">
        <title>Natrarchaeobius chitinivorans gen. nov., sp. nov., and Natrarchaeobius haloalkaliphilus sp. nov., alkaliphilic, chitin-utilizing haloarchaea from hypersaline alkaline lakes.</title>
        <authorList>
            <person name="Sorokin D.Y."/>
            <person name="Elcheninov A.G."/>
            <person name="Kostrikina N.A."/>
            <person name="Bale N.J."/>
            <person name="Sinninghe Damste J.S."/>
            <person name="Khijniak T.V."/>
            <person name="Kublanov I.V."/>
            <person name="Toshchakov S.V."/>
        </authorList>
    </citation>
    <scope>NUCLEOTIDE SEQUENCE [LARGE SCALE GENOMIC DNA]</scope>
    <source>
        <strain evidence="2 3">AArcht-Sl</strain>
    </source>
</reference>
<keyword evidence="3" id="KW-1185">Reference proteome</keyword>
<dbReference type="Proteomes" id="UP000273828">
    <property type="component" value="Unassembled WGS sequence"/>
</dbReference>
<dbReference type="Pfam" id="PF24461">
    <property type="entry name" value="DUF7576"/>
    <property type="match status" value="1"/>
</dbReference>
<feature type="region of interest" description="Disordered" evidence="1">
    <location>
        <begin position="1"/>
        <end position="37"/>
    </location>
</feature>
<evidence type="ECO:0000256" key="1">
    <source>
        <dbReference type="SAM" id="MobiDB-lite"/>
    </source>
</evidence>
<dbReference type="RefSeq" id="WP_124178169.1">
    <property type="nucleotide sequence ID" value="NZ_REFY01000003.1"/>
</dbReference>
<evidence type="ECO:0000313" key="3">
    <source>
        <dbReference type="Proteomes" id="UP000273828"/>
    </source>
</evidence>
<dbReference type="OrthoDB" id="157517at2157"/>
<feature type="region of interest" description="Disordered" evidence="1">
    <location>
        <begin position="80"/>
        <end position="102"/>
    </location>
</feature>
<gene>
    <name evidence="2" type="ORF">EA462_08750</name>
</gene>
<sequence>MDSNGDPTPGSVVAGLHPRFAAGGREHVSENEDSSDELDAGVVRCGTCGSTIGLREYRLTVIVSEDSTAIEHHYCSDTCLPDRGESERADRSSSSEDWSYCR</sequence>
<protein>
    <recommendedName>
        <fullName evidence="4">Small CPxCG-related zinc finger protein</fullName>
    </recommendedName>
</protein>
<name>A0A3N6LM73_9EURY</name>
<dbReference type="InterPro" id="IPR055998">
    <property type="entry name" value="DUF7576"/>
</dbReference>
<dbReference type="EMBL" id="REFY01000003">
    <property type="protein sequence ID" value="RQG90078.1"/>
    <property type="molecule type" value="Genomic_DNA"/>
</dbReference>
<proteinExistence type="predicted"/>
<comment type="caution">
    <text evidence="2">The sequence shown here is derived from an EMBL/GenBank/DDBJ whole genome shotgun (WGS) entry which is preliminary data.</text>
</comment>
<organism evidence="2 3">
    <name type="scientific">Natrarchaeobius halalkaliphilus</name>
    <dbReference type="NCBI Taxonomy" id="1679091"/>
    <lineage>
        <taxon>Archaea</taxon>
        <taxon>Methanobacteriati</taxon>
        <taxon>Methanobacteriota</taxon>
        <taxon>Stenosarchaea group</taxon>
        <taxon>Halobacteria</taxon>
        <taxon>Halobacteriales</taxon>
        <taxon>Natrialbaceae</taxon>
        <taxon>Natrarchaeobius</taxon>
    </lineage>
</organism>
<accession>A0A3N6LM73</accession>